<evidence type="ECO:0000313" key="3">
    <source>
        <dbReference type="EMBL" id="QHT85689.1"/>
    </source>
</evidence>
<evidence type="ECO:0000259" key="2">
    <source>
        <dbReference type="Pfam" id="PF19066"/>
    </source>
</evidence>
<dbReference type="AlphaFoldDB" id="A0A6C0HYS1"/>
<feature type="domain" description="Minor capsid protein P9 transmembrane helices" evidence="2">
    <location>
        <begin position="29"/>
        <end position="95"/>
    </location>
</feature>
<sequence>MQDFNILDADVKNGDEKEIDIISIKEIPFWSENPNILFNKEYILEFFPTDDMSYSQKLNAISRTIILLTIISYAYSQQIRIVIIGIITMAAIYFLHLYRTQERKKLENFENPALEVLKDAKFDTTGIFDIPTSSNPFSNVLLPDIDFNPDKKPAPPTSSENTKTAILESAKQLVAESNPGQLDIVDKLFTDLGDKLVFEQSMQQFVSNPATTIPNDQTAFAEFCYGNMISCKEGNEFACARNLDRYTN</sequence>
<reference evidence="3" key="1">
    <citation type="journal article" date="2020" name="Nature">
        <title>Giant virus diversity and host interactions through global metagenomics.</title>
        <authorList>
            <person name="Schulz F."/>
            <person name="Roux S."/>
            <person name="Paez-Espino D."/>
            <person name="Jungbluth S."/>
            <person name="Walsh D.A."/>
            <person name="Denef V.J."/>
            <person name="McMahon K.D."/>
            <person name="Konstantinidis K.T."/>
            <person name="Eloe-Fadrosh E.A."/>
            <person name="Kyrpides N.C."/>
            <person name="Woyke T."/>
        </authorList>
    </citation>
    <scope>NUCLEOTIDE SEQUENCE</scope>
    <source>
        <strain evidence="3">GVMAG-M-3300023184-182</strain>
    </source>
</reference>
<dbReference type="Pfam" id="PF19066">
    <property type="entry name" value="P9_TM"/>
    <property type="match status" value="1"/>
</dbReference>
<proteinExistence type="predicted"/>
<feature type="transmembrane region" description="Helical" evidence="1">
    <location>
        <begin position="58"/>
        <end position="75"/>
    </location>
</feature>
<protein>
    <recommendedName>
        <fullName evidence="2">Minor capsid protein P9 transmembrane helices domain-containing protein</fullName>
    </recommendedName>
</protein>
<organism evidence="3">
    <name type="scientific">viral metagenome</name>
    <dbReference type="NCBI Taxonomy" id="1070528"/>
    <lineage>
        <taxon>unclassified sequences</taxon>
        <taxon>metagenomes</taxon>
        <taxon>organismal metagenomes</taxon>
    </lineage>
</organism>
<evidence type="ECO:0000256" key="1">
    <source>
        <dbReference type="SAM" id="Phobius"/>
    </source>
</evidence>
<keyword evidence="1" id="KW-0812">Transmembrane</keyword>
<dbReference type="InterPro" id="IPR043915">
    <property type="entry name" value="P9_TM"/>
</dbReference>
<keyword evidence="1" id="KW-0472">Membrane</keyword>
<accession>A0A6C0HYS1</accession>
<keyword evidence="1" id="KW-1133">Transmembrane helix</keyword>
<dbReference type="EMBL" id="MN740043">
    <property type="protein sequence ID" value="QHT85689.1"/>
    <property type="molecule type" value="Genomic_DNA"/>
</dbReference>
<feature type="transmembrane region" description="Helical" evidence="1">
    <location>
        <begin position="81"/>
        <end position="98"/>
    </location>
</feature>
<name>A0A6C0HYS1_9ZZZZ</name>